<dbReference type="RefSeq" id="WP_259864003.1">
    <property type="nucleotide sequence ID" value="NZ_BAAAST010000073.1"/>
</dbReference>
<sequence>MTKTATVTAETTAIHHTGRGFRLPAGTYEFVDIDGAVERGVAYLAGPEDGALVCVSLTDHNIDFKGAR</sequence>
<gene>
    <name evidence="1" type="ORF">Dfulv_16600</name>
</gene>
<evidence type="ECO:0000313" key="1">
    <source>
        <dbReference type="EMBL" id="UWP85766.1"/>
    </source>
</evidence>
<name>A0ABY5WCD1_9ACTN</name>
<proteinExistence type="predicted"/>
<keyword evidence="2" id="KW-1185">Reference proteome</keyword>
<reference evidence="1" key="1">
    <citation type="submission" date="2021-04" db="EMBL/GenBank/DDBJ databases">
        <authorList>
            <person name="Hartkoorn R.C."/>
            <person name="Beaudoing E."/>
            <person name="Hot D."/>
        </authorList>
    </citation>
    <scope>NUCLEOTIDE SEQUENCE</scope>
    <source>
        <strain evidence="1">NRRL B-16292</strain>
    </source>
</reference>
<evidence type="ECO:0000313" key="2">
    <source>
        <dbReference type="Proteomes" id="UP001059617"/>
    </source>
</evidence>
<organism evidence="1 2">
    <name type="scientific">Dactylosporangium fulvum</name>
    <dbReference type="NCBI Taxonomy" id="53359"/>
    <lineage>
        <taxon>Bacteria</taxon>
        <taxon>Bacillati</taxon>
        <taxon>Actinomycetota</taxon>
        <taxon>Actinomycetes</taxon>
        <taxon>Micromonosporales</taxon>
        <taxon>Micromonosporaceae</taxon>
        <taxon>Dactylosporangium</taxon>
    </lineage>
</organism>
<reference evidence="1" key="2">
    <citation type="submission" date="2022-09" db="EMBL/GenBank/DDBJ databases">
        <title>Biosynthetic gene clusters of Dactylosporangioum fulvum.</title>
        <authorList>
            <person name="Caradec T."/>
        </authorList>
    </citation>
    <scope>NUCLEOTIDE SEQUENCE</scope>
    <source>
        <strain evidence="1">NRRL B-16292</strain>
    </source>
</reference>
<protein>
    <submittedName>
        <fullName evidence="1">Uncharacterized protein</fullName>
    </submittedName>
</protein>
<dbReference type="EMBL" id="CP073720">
    <property type="protein sequence ID" value="UWP85766.1"/>
    <property type="molecule type" value="Genomic_DNA"/>
</dbReference>
<dbReference type="Proteomes" id="UP001059617">
    <property type="component" value="Chromosome"/>
</dbReference>
<accession>A0ABY5WCD1</accession>